<name>A0A9X3NAT0_9ACTN</name>
<feature type="signal peptide" evidence="1">
    <location>
        <begin position="1"/>
        <end position="23"/>
    </location>
</feature>
<dbReference type="AlphaFoldDB" id="A0A9X3NAT0"/>
<proteinExistence type="predicted"/>
<dbReference type="Proteomes" id="UP001147653">
    <property type="component" value="Unassembled WGS sequence"/>
</dbReference>
<feature type="chain" id="PRO_5040862691" evidence="1">
    <location>
        <begin position="24"/>
        <end position="413"/>
    </location>
</feature>
<keyword evidence="1" id="KW-0732">Signal</keyword>
<comment type="caution">
    <text evidence="2">The sequence shown here is derived from an EMBL/GenBank/DDBJ whole genome shotgun (WGS) entry which is preliminary data.</text>
</comment>
<evidence type="ECO:0000256" key="1">
    <source>
        <dbReference type="SAM" id="SignalP"/>
    </source>
</evidence>
<gene>
    <name evidence="2" type="ORF">OJ997_19585</name>
</gene>
<evidence type="ECO:0000313" key="3">
    <source>
        <dbReference type="Proteomes" id="UP001147653"/>
    </source>
</evidence>
<dbReference type="RefSeq" id="WP_270026890.1">
    <property type="nucleotide sequence ID" value="NZ_JAPDDP010000037.1"/>
</dbReference>
<accession>A0A9X3NAT0</accession>
<reference evidence="2" key="1">
    <citation type="submission" date="2022-10" db="EMBL/GenBank/DDBJ databases">
        <title>The WGS of Solirubrobacter phytolaccae KCTC 29190.</title>
        <authorList>
            <person name="Jiang Z."/>
        </authorList>
    </citation>
    <scope>NUCLEOTIDE SEQUENCE</scope>
    <source>
        <strain evidence="2">KCTC 29190</strain>
    </source>
</reference>
<keyword evidence="3" id="KW-1185">Reference proteome</keyword>
<evidence type="ECO:0000313" key="2">
    <source>
        <dbReference type="EMBL" id="MDA0182521.1"/>
    </source>
</evidence>
<sequence>MSKLLTAVAVTAVAAVAAAPASAWTPPTTLSTADEANVLAQSGGSVLTGWLKPVASASKGLGAPQPITSADPFEKVWDYGADDHGGTVVLTVRKHKPVQRIRATLVLGDGTRVKAYTISDNTHSATQPRLAVARDGTAIAAWQWHDQAGWRAQVAIRRPGELRFDKPQTVSPPATSKLRPTINVAAGEGGRAALTWQVQSGTDAALHVLTATDGTFGADQVLPDGGSWSDVALAVSATGAVQVAYLAQPAATTSLRVASGTAGAPLSAPTVLSTGGKGTSSGSQVATAFSADGTATVAWAKPGAKYEDGGTLEVFAAPFAAPQVLAERAESLSLAGGPGHTAALAWATHGAKWSVHAALRADGGAFGADTTLSDPAHHALWPSIALSPTGQATAAWVTNDSGGGSGQPTAATS</sequence>
<protein>
    <submittedName>
        <fullName evidence="2">Uncharacterized protein</fullName>
    </submittedName>
</protein>
<dbReference type="EMBL" id="JAPDDP010000037">
    <property type="protein sequence ID" value="MDA0182521.1"/>
    <property type="molecule type" value="Genomic_DNA"/>
</dbReference>
<organism evidence="2 3">
    <name type="scientific">Solirubrobacter phytolaccae</name>
    <dbReference type="NCBI Taxonomy" id="1404360"/>
    <lineage>
        <taxon>Bacteria</taxon>
        <taxon>Bacillati</taxon>
        <taxon>Actinomycetota</taxon>
        <taxon>Thermoleophilia</taxon>
        <taxon>Solirubrobacterales</taxon>
        <taxon>Solirubrobacteraceae</taxon>
        <taxon>Solirubrobacter</taxon>
    </lineage>
</organism>